<dbReference type="Proteomes" id="UP000607653">
    <property type="component" value="Unassembled WGS sequence"/>
</dbReference>
<dbReference type="InterPro" id="IPR042885">
    <property type="entry name" value="HIPP47/16"/>
</dbReference>
<dbReference type="EMBL" id="DUZY01000006">
    <property type="protein sequence ID" value="DAD43095.1"/>
    <property type="molecule type" value="Genomic_DNA"/>
</dbReference>
<reference evidence="2 3" key="1">
    <citation type="journal article" date="2020" name="Mol. Biol. Evol.">
        <title>Distinct Expression and Methylation Patterns for Genes with Different Fates following a Single Whole-Genome Duplication in Flowering Plants.</title>
        <authorList>
            <person name="Shi T."/>
            <person name="Rahmani R.S."/>
            <person name="Gugger P.F."/>
            <person name="Wang M."/>
            <person name="Li H."/>
            <person name="Zhang Y."/>
            <person name="Li Z."/>
            <person name="Wang Q."/>
            <person name="Van de Peer Y."/>
            <person name="Marchal K."/>
            <person name="Chen J."/>
        </authorList>
    </citation>
    <scope>NUCLEOTIDE SEQUENCE [LARGE SCALE GENOMIC DNA]</scope>
    <source>
        <tissue evidence="2">Leaf</tissue>
    </source>
</reference>
<name>A0A822ZI08_NELNU</name>
<dbReference type="AlphaFoldDB" id="A0A822ZI08"/>
<comment type="caution">
    <text evidence="2">The sequence shown here is derived from an EMBL/GenBank/DDBJ whole genome shotgun (WGS) entry which is preliminary data.</text>
</comment>
<keyword evidence="3" id="KW-1185">Reference proteome</keyword>
<dbReference type="InterPro" id="IPR006121">
    <property type="entry name" value="HMA_dom"/>
</dbReference>
<dbReference type="SUPFAM" id="SSF55008">
    <property type="entry name" value="HMA, heavy metal-associated domain"/>
    <property type="match status" value="1"/>
</dbReference>
<dbReference type="GO" id="GO:0046872">
    <property type="term" value="F:metal ion binding"/>
    <property type="evidence" value="ECO:0007669"/>
    <property type="project" value="InterPro"/>
</dbReference>
<protein>
    <recommendedName>
        <fullName evidence="1">HMA domain-containing protein</fullName>
    </recommendedName>
</protein>
<gene>
    <name evidence="2" type="ORF">HUJ06_001325</name>
</gene>
<accession>A0A822ZI08</accession>
<dbReference type="PANTHER" id="PTHR46932:SF12">
    <property type="entry name" value="HEAVY METAL-ASSOCIATED ISOPRENYLATED PLANT PROTEIN 47"/>
    <property type="match status" value="1"/>
</dbReference>
<proteinExistence type="predicted"/>
<dbReference type="PROSITE" id="PS50846">
    <property type="entry name" value="HMA_2"/>
    <property type="match status" value="1"/>
</dbReference>
<dbReference type="InterPro" id="IPR036163">
    <property type="entry name" value="HMA_dom_sf"/>
</dbReference>
<evidence type="ECO:0000313" key="2">
    <source>
        <dbReference type="EMBL" id="DAD43095.1"/>
    </source>
</evidence>
<evidence type="ECO:0000313" key="3">
    <source>
        <dbReference type="Proteomes" id="UP000607653"/>
    </source>
</evidence>
<feature type="domain" description="HMA" evidence="1">
    <location>
        <begin position="2"/>
        <end position="71"/>
    </location>
</feature>
<evidence type="ECO:0000259" key="1">
    <source>
        <dbReference type="PROSITE" id="PS50846"/>
    </source>
</evidence>
<dbReference type="Gene3D" id="3.30.70.100">
    <property type="match status" value="1"/>
</dbReference>
<organism evidence="2 3">
    <name type="scientific">Nelumbo nucifera</name>
    <name type="common">Sacred lotus</name>
    <dbReference type="NCBI Taxonomy" id="4432"/>
    <lineage>
        <taxon>Eukaryota</taxon>
        <taxon>Viridiplantae</taxon>
        <taxon>Streptophyta</taxon>
        <taxon>Embryophyta</taxon>
        <taxon>Tracheophyta</taxon>
        <taxon>Spermatophyta</taxon>
        <taxon>Magnoliopsida</taxon>
        <taxon>Proteales</taxon>
        <taxon>Nelumbonaceae</taxon>
        <taxon>Nelumbo</taxon>
    </lineage>
</organism>
<dbReference type="Pfam" id="PF00403">
    <property type="entry name" value="HMA"/>
    <property type="match status" value="1"/>
</dbReference>
<sequence length="74" mass="7973">MKQKIVLKVEMSCQKCQTKALRVAAGACGVESVKLDGKEKDMVVVTGDGMDPVALTSTLRKKVGQTELVTLEHI</sequence>
<dbReference type="PANTHER" id="PTHR46932">
    <property type="entry name" value="HEAVY METAL-ASSOCIATED ISOPRENYLATED PLANT PROTEIN 47"/>
    <property type="match status" value="1"/>
</dbReference>